<dbReference type="PANTHER" id="PTHR31022">
    <property type="entry name" value="CENTRIOLE, CILIA AND SPINDLE-ASSOCIATED PROTEIN"/>
    <property type="match status" value="1"/>
</dbReference>
<dbReference type="AlphaFoldDB" id="A0A504Y653"/>
<dbReference type="GO" id="GO:0035869">
    <property type="term" value="C:ciliary transition zone"/>
    <property type="evidence" value="ECO:0007669"/>
    <property type="project" value="TreeGrafter"/>
</dbReference>
<proteinExistence type="predicted"/>
<reference evidence="2 3" key="1">
    <citation type="submission" date="2019-04" db="EMBL/GenBank/DDBJ databases">
        <title>Annotation for the trematode Fasciola gigantica.</title>
        <authorList>
            <person name="Choi Y.-J."/>
        </authorList>
    </citation>
    <scope>NUCLEOTIDE SEQUENCE [LARGE SCALE GENOMIC DNA]</scope>
    <source>
        <strain evidence="2">Uganda_cow_1</strain>
    </source>
</reference>
<feature type="compositionally biased region" description="Polar residues" evidence="1">
    <location>
        <begin position="202"/>
        <end position="214"/>
    </location>
</feature>
<comment type="caution">
    <text evidence="2">The sequence shown here is derived from an EMBL/GenBank/DDBJ whole genome shotgun (WGS) entry which is preliminary data.</text>
</comment>
<dbReference type="GO" id="GO:1901673">
    <property type="term" value="P:regulation of mitotic spindle assembly"/>
    <property type="evidence" value="ECO:0007669"/>
    <property type="project" value="TreeGrafter"/>
</dbReference>
<dbReference type="InterPro" id="IPR029774">
    <property type="entry name" value="CSAP"/>
</dbReference>
<dbReference type="Proteomes" id="UP000316759">
    <property type="component" value="Unassembled WGS sequence"/>
</dbReference>
<dbReference type="GO" id="GO:0005814">
    <property type="term" value="C:centriole"/>
    <property type="evidence" value="ECO:0007669"/>
    <property type="project" value="TreeGrafter"/>
</dbReference>
<feature type="compositionally biased region" description="Low complexity" evidence="1">
    <location>
        <begin position="224"/>
        <end position="236"/>
    </location>
</feature>
<name>A0A504Y653_FASGI</name>
<keyword evidence="3" id="KW-1185">Reference proteome</keyword>
<evidence type="ECO:0000313" key="3">
    <source>
        <dbReference type="Proteomes" id="UP000316759"/>
    </source>
</evidence>
<feature type="compositionally biased region" description="Basic and acidic residues" evidence="1">
    <location>
        <begin position="51"/>
        <end position="60"/>
    </location>
</feature>
<evidence type="ECO:0000313" key="2">
    <source>
        <dbReference type="EMBL" id="TPP56046.1"/>
    </source>
</evidence>
<feature type="region of interest" description="Disordered" evidence="1">
    <location>
        <begin position="49"/>
        <end position="84"/>
    </location>
</feature>
<evidence type="ECO:0000256" key="1">
    <source>
        <dbReference type="SAM" id="MobiDB-lite"/>
    </source>
</evidence>
<sequence length="342" mass="37879">MVGRISSEYGCSFCPIASAQEEYNERFVFRVQKRDKEYCHQPFLWDSGDESSGRELENKSFSRAGKPLNHEAPVEDDVNTNDLQAPCTTANSKPKQCTPDSGCWQVQNSEINGKKHIDACVDNTHSTSKCEVATQTKCVNEYRRSASSRKDFVPYALGSSNICTGEKLTFNVKSERDVYPSAVRADVRRRERLNSGKCESNPVGSSLVYSPSDTNKARGSVRLTSNSTEQSSSNTEPPLVAPNCDNNAKWLSEYHQNYPVYPPSVYIRSASVAASRCRPFSASTTHQAASRSPQSVVPKTPVILSSRGSKTINRRPTVGEPYGVCFLHSVRDQFPPELVDVL</sequence>
<dbReference type="GO" id="GO:0005819">
    <property type="term" value="C:spindle"/>
    <property type="evidence" value="ECO:0007669"/>
    <property type="project" value="TreeGrafter"/>
</dbReference>
<dbReference type="PANTHER" id="PTHR31022:SF4">
    <property type="entry name" value="CENTRIOLE, CILIA AND SPINDLE-ASSOCIATED PROTEIN"/>
    <property type="match status" value="1"/>
</dbReference>
<dbReference type="EMBL" id="SUNJ01015073">
    <property type="protein sequence ID" value="TPP56046.1"/>
    <property type="molecule type" value="Genomic_DNA"/>
</dbReference>
<organism evidence="2 3">
    <name type="scientific">Fasciola gigantica</name>
    <name type="common">Giant liver fluke</name>
    <dbReference type="NCBI Taxonomy" id="46835"/>
    <lineage>
        <taxon>Eukaryota</taxon>
        <taxon>Metazoa</taxon>
        <taxon>Spiralia</taxon>
        <taxon>Lophotrochozoa</taxon>
        <taxon>Platyhelminthes</taxon>
        <taxon>Trematoda</taxon>
        <taxon>Digenea</taxon>
        <taxon>Plagiorchiida</taxon>
        <taxon>Echinostomata</taxon>
        <taxon>Echinostomatoidea</taxon>
        <taxon>Fasciolidae</taxon>
        <taxon>Fasciola</taxon>
    </lineage>
</organism>
<dbReference type="Pfam" id="PF15748">
    <property type="entry name" value="CCSAP"/>
    <property type="match status" value="1"/>
</dbReference>
<dbReference type="OrthoDB" id="6235425at2759"/>
<accession>A0A504Y653</accession>
<feature type="region of interest" description="Disordered" evidence="1">
    <location>
        <begin position="193"/>
        <end position="241"/>
    </location>
</feature>
<dbReference type="GO" id="GO:0008017">
    <property type="term" value="F:microtubule binding"/>
    <property type="evidence" value="ECO:0007669"/>
    <property type="project" value="TreeGrafter"/>
</dbReference>
<gene>
    <name evidence="2" type="ORF">FGIG_07611</name>
</gene>
<dbReference type="GO" id="GO:0036064">
    <property type="term" value="C:ciliary basal body"/>
    <property type="evidence" value="ECO:0007669"/>
    <property type="project" value="TreeGrafter"/>
</dbReference>
<protein>
    <submittedName>
        <fullName evidence="2">Uncharacterized protein</fullName>
    </submittedName>
</protein>